<proteinExistence type="predicted"/>
<comment type="caution">
    <text evidence="1">The sequence shown here is derived from an EMBL/GenBank/DDBJ whole genome shotgun (WGS) entry which is preliminary data.</text>
</comment>
<dbReference type="EMBL" id="JAAXOX010000018">
    <property type="protein sequence ID" value="NKY24560.1"/>
    <property type="molecule type" value="Genomic_DNA"/>
</dbReference>
<protein>
    <submittedName>
        <fullName evidence="1">Uncharacterized protein</fullName>
    </submittedName>
</protein>
<dbReference type="RefSeq" id="WP_168631684.1">
    <property type="nucleotide sequence ID" value="NZ_BONL01000031.1"/>
</dbReference>
<dbReference type="Proteomes" id="UP000581206">
    <property type="component" value="Unassembled WGS sequence"/>
</dbReference>
<reference evidence="1 2" key="1">
    <citation type="submission" date="2020-04" db="EMBL/GenBank/DDBJ databases">
        <title>MicrobeNet Type strains.</title>
        <authorList>
            <person name="Nicholson A.C."/>
        </authorList>
    </citation>
    <scope>NUCLEOTIDE SEQUENCE [LARGE SCALE GENOMIC DNA]</scope>
    <source>
        <strain evidence="1 2">ATCC BAA-788</strain>
    </source>
</reference>
<accession>A0A7X6KYR4</accession>
<keyword evidence="2" id="KW-1185">Reference proteome</keyword>
<sequence length="46" mass="4986">MDPRGFSESTERDLAERIAARLGSWSRAAAARLEVIPTQAEATPLS</sequence>
<evidence type="ECO:0000313" key="2">
    <source>
        <dbReference type="Proteomes" id="UP000581206"/>
    </source>
</evidence>
<dbReference type="AlphaFoldDB" id="A0A7X6KYR4"/>
<gene>
    <name evidence="1" type="ORF">HGA03_18020</name>
</gene>
<organism evidence="1 2">
    <name type="scientific">Cellulomonas denverensis</name>
    <dbReference type="NCBI Taxonomy" id="264297"/>
    <lineage>
        <taxon>Bacteria</taxon>
        <taxon>Bacillati</taxon>
        <taxon>Actinomycetota</taxon>
        <taxon>Actinomycetes</taxon>
        <taxon>Micrococcales</taxon>
        <taxon>Cellulomonadaceae</taxon>
        <taxon>Cellulomonas</taxon>
    </lineage>
</organism>
<name>A0A7X6KYR4_9CELL</name>
<evidence type="ECO:0000313" key="1">
    <source>
        <dbReference type="EMBL" id="NKY24560.1"/>
    </source>
</evidence>